<proteinExistence type="predicted"/>
<evidence type="ECO:0000313" key="2">
    <source>
        <dbReference type="EMBL" id="MBA9084724.1"/>
    </source>
</evidence>
<sequence length="84" mass="9136">MKRDKRNRRQGVAPGSKVSKRLSQSIIIDTKGETHVDRRASKVLVTTKNGGVGVVYVGPSVEGGNKEYVKVLTGDVDPRKPSFV</sequence>
<comment type="caution">
    <text evidence="2">The sequence shown here is derived from an EMBL/GenBank/DDBJ whole genome shotgun (WGS) entry which is preliminary data.</text>
</comment>
<gene>
    <name evidence="2" type="ORF">FHR92_001185</name>
</gene>
<dbReference type="RefSeq" id="WP_182534768.1">
    <property type="nucleotide sequence ID" value="NZ_JACJIP010000005.1"/>
</dbReference>
<keyword evidence="3" id="KW-1185">Reference proteome</keyword>
<name>A0A7W3XQP9_9BACL</name>
<accession>A0A7W3XQP9</accession>
<reference evidence="2 3" key="1">
    <citation type="submission" date="2020-08" db="EMBL/GenBank/DDBJ databases">
        <title>Genomic Encyclopedia of Type Strains, Phase III (KMG-III): the genomes of soil and plant-associated and newly described type strains.</title>
        <authorList>
            <person name="Whitman W."/>
        </authorList>
    </citation>
    <scope>NUCLEOTIDE SEQUENCE [LARGE SCALE GENOMIC DNA]</scope>
    <source>
        <strain evidence="2 3">CECT 8693</strain>
    </source>
</reference>
<dbReference type="Proteomes" id="UP000567067">
    <property type="component" value="Unassembled WGS sequence"/>
</dbReference>
<evidence type="ECO:0000256" key="1">
    <source>
        <dbReference type="SAM" id="MobiDB-lite"/>
    </source>
</evidence>
<feature type="region of interest" description="Disordered" evidence="1">
    <location>
        <begin position="1"/>
        <end position="20"/>
    </location>
</feature>
<organism evidence="2 3">
    <name type="scientific">Fontibacillus solani</name>
    <dbReference type="NCBI Taxonomy" id="1572857"/>
    <lineage>
        <taxon>Bacteria</taxon>
        <taxon>Bacillati</taxon>
        <taxon>Bacillota</taxon>
        <taxon>Bacilli</taxon>
        <taxon>Bacillales</taxon>
        <taxon>Paenibacillaceae</taxon>
        <taxon>Fontibacillus</taxon>
    </lineage>
</organism>
<dbReference type="EMBL" id="JACJIP010000005">
    <property type="protein sequence ID" value="MBA9084724.1"/>
    <property type="molecule type" value="Genomic_DNA"/>
</dbReference>
<evidence type="ECO:0000313" key="3">
    <source>
        <dbReference type="Proteomes" id="UP000567067"/>
    </source>
</evidence>
<dbReference type="AlphaFoldDB" id="A0A7W3XQP9"/>
<protein>
    <submittedName>
        <fullName evidence="2">Uncharacterized protein</fullName>
    </submittedName>
</protein>